<dbReference type="AlphaFoldDB" id="A0A0E9WDD1"/>
<sequence length="36" mass="3881">MNIKSSPKVFTVIGNTSSFVSGSPSEKCVQVRDCTF</sequence>
<protein>
    <submittedName>
        <fullName evidence="1">Uncharacterized protein</fullName>
    </submittedName>
</protein>
<evidence type="ECO:0000313" key="1">
    <source>
        <dbReference type="EMBL" id="JAH87585.1"/>
    </source>
</evidence>
<reference evidence="1" key="2">
    <citation type="journal article" date="2015" name="Fish Shellfish Immunol.">
        <title>Early steps in the European eel (Anguilla anguilla)-Vibrio vulnificus interaction in the gills: Role of the RtxA13 toxin.</title>
        <authorList>
            <person name="Callol A."/>
            <person name="Pajuelo D."/>
            <person name="Ebbesson L."/>
            <person name="Teles M."/>
            <person name="MacKenzie S."/>
            <person name="Amaro C."/>
        </authorList>
    </citation>
    <scope>NUCLEOTIDE SEQUENCE</scope>
</reference>
<proteinExistence type="predicted"/>
<name>A0A0E9WDD1_ANGAN</name>
<organism evidence="1">
    <name type="scientific">Anguilla anguilla</name>
    <name type="common">European freshwater eel</name>
    <name type="synonym">Muraena anguilla</name>
    <dbReference type="NCBI Taxonomy" id="7936"/>
    <lineage>
        <taxon>Eukaryota</taxon>
        <taxon>Metazoa</taxon>
        <taxon>Chordata</taxon>
        <taxon>Craniata</taxon>
        <taxon>Vertebrata</taxon>
        <taxon>Euteleostomi</taxon>
        <taxon>Actinopterygii</taxon>
        <taxon>Neopterygii</taxon>
        <taxon>Teleostei</taxon>
        <taxon>Anguilliformes</taxon>
        <taxon>Anguillidae</taxon>
        <taxon>Anguilla</taxon>
    </lineage>
</organism>
<reference evidence="1" key="1">
    <citation type="submission" date="2014-11" db="EMBL/GenBank/DDBJ databases">
        <authorList>
            <person name="Amaro Gonzalez C."/>
        </authorList>
    </citation>
    <scope>NUCLEOTIDE SEQUENCE</scope>
</reference>
<dbReference type="EMBL" id="GBXM01020992">
    <property type="protein sequence ID" value="JAH87585.1"/>
    <property type="molecule type" value="Transcribed_RNA"/>
</dbReference>
<accession>A0A0E9WDD1</accession>